<proteinExistence type="predicted"/>
<reference evidence="1 2" key="1">
    <citation type="submission" date="2020-08" db="EMBL/GenBank/DDBJ databases">
        <title>Genomic Encyclopedia of Type Strains, Phase IV (KMG-V): Genome sequencing to study the core and pangenomes of soil and plant-associated prokaryotes.</title>
        <authorList>
            <person name="Whitman W."/>
        </authorList>
    </citation>
    <scope>NUCLEOTIDE SEQUENCE [LARGE SCALE GENOMIC DNA]</scope>
    <source>
        <strain evidence="1 2">JPY162</strain>
    </source>
</reference>
<dbReference type="Proteomes" id="UP000592820">
    <property type="component" value="Unassembled WGS sequence"/>
</dbReference>
<organism evidence="1 2">
    <name type="scientific">Paraburkholderia youngii</name>
    <dbReference type="NCBI Taxonomy" id="2782701"/>
    <lineage>
        <taxon>Bacteria</taxon>
        <taxon>Pseudomonadati</taxon>
        <taxon>Pseudomonadota</taxon>
        <taxon>Betaproteobacteria</taxon>
        <taxon>Burkholderiales</taxon>
        <taxon>Burkholderiaceae</taxon>
        <taxon>Paraburkholderia</taxon>
    </lineage>
</organism>
<evidence type="ECO:0000313" key="2">
    <source>
        <dbReference type="Proteomes" id="UP000592820"/>
    </source>
</evidence>
<gene>
    <name evidence="1" type="ORF">HDG41_007509</name>
</gene>
<sequence>MSSVDSLRIMPTLLSANLPPTGTVAVRFPSAVANVRCLVPVRLFNRCGPNGREGSAKLIHQWR</sequence>
<accession>A0A7W8LF20</accession>
<comment type="caution">
    <text evidence="1">The sequence shown here is derived from an EMBL/GenBank/DDBJ whole genome shotgun (WGS) entry which is preliminary data.</text>
</comment>
<protein>
    <submittedName>
        <fullName evidence="1">Uncharacterized protein</fullName>
    </submittedName>
</protein>
<evidence type="ECO:0000313" key="1">
    <source>
        <dbReference type="EMBL" id="MBB5405413.1"/>
    </source>
</evidence>
<name>A0A7W8LF20_9BURK</name>
<dbReference type="EMBL" id="JACHDE010000033">
    <property type="protein sequence ID" value="MBB5405413.1"/>
    <property type="molecule type" value="Genomic_DNA"/>
</dbReference>
<dbReference type="AlphaFoldDB" id="A0A7W8LF20"/>